<accession>A0A7R9G2C3</accession>
<feature type="compositionally biased region" description="Basic and acidic residues" evidence="5">
    <location>
        <begin position="523"/>
        <end position="538"/>
    </location>
</feature>
<evidence type="ECO:0000313" key="7">
    <source>
        <dbReference type="EMBL" id="CAD7264319.1"/>
    </source>
</evidence>
<dbReference type="PANTHER" id="PTHR11610">
    <property type="entry name" value="LIPASE"/>
    <property type="match status" value="1"/>
</dbReference>
<sequence length="699" mass="77105">MPSLVLTNSSQLTADSQYLVVLSSTAEDGEIEVRISAGTHPDTPEELTLGEEGNLTGSSFNPAHPTKIIIHGFASDMNLVHLVKIRTGYLSTGPHNIVAVDWSHYSKGPWFCYPVAVANIRHTGQCVAQLIEALRGAGSGDIHLVGFSLGAHVPAFTANYMRPYQIPRITGLDPAMPLFASRSKDSKLDAGDALFVDVVHTNAFIQGKFERCGHVDFYMNGGVSQPGCYSDGDYLECNHHRAPAYFAESITTRRGFWGWRCDGFFWYLLGMCPPRYPALLMGARTDNSRKVVLRDKTTSSRKGGVRDKTTSSRKGGVRDKTTSSRKVVLRDKTTSSRKVVLRDKTTSSRKGGVRDKTTSSRKGGVRDKTTSSRKGGVRDKTTSSRKGGVRDKTTSSRKGGVRDKTTSSRKGGVRDKTTSSRKVVLRDKTTSSRKVVLRDKTTSSRKGGVRDKTTSRRKVVLRDKTTSSRKVVLRDKTTSSRKVVLRDKTTSIRKVVLRDKTTSSRKGGVRDKTTSSRKVVLRDKTTSSRKGGVRDKTTSSRKVPQCLYTSRHCLNDNLEERGGTNLVEERPSDVVARVADVADDWGQHPHKEGYGEKWMYMPDGNGVPNVIILKGRPPKTESRLNPHNDVEFRLFTRYNNATGGQPIRMDDTSSLQSAGFDPSKDVKLVIHGWKSSYDSETVQGVKNGNCLIKGSLSSF</sequence>
<dbReference type="EMBL" id="OC004298">
    <property type="protein sequence ID" value="CAD7264319.1"/>
    <property type="molecule type" value="Genomic_DNA"/>
</dbReference>
<keyword evidence="3" id="KW-0964">Secreted</keyword>
<evidence type="ECO:0000256" key="1">
    <source>
        <dbReference type="ARBA" id="ARBA00004613"/>
    </source>
</evidence>
<protein>
    <recommendedName>
        <fullName evidence="6">Lipase domain-containing protein</fullName>
    </recommendedName>
</protein>
<evidence type="ECO:0000256" key="2">
    <source>
        <dbReference type="ARBA" id="ARBA00010701"/>
    </source>
</evidence>
<evidence type="ECO:0000259" key="6">
    <source>
        <dbReference type="Pfam" id="PF00151"/>
    </source>
</evidence>
<dbReference type="InterPro" id="IPR000734">
    <property type="entry name" value="TAG_lipase"/>
</dbReference>
<dbReference type="Pfam" id="PF00151">
    <property type="entry name" value="Lipase"/>
    <property type="match status" value="1"/>
</dbReference>
<comment type="similarity">
    <text evidence="2 4">Belongs to the AB hydrolase superfamily. Lipase family.</text>
</comment>
<gene>
    <name evidence="7" type="ORF">TSIB3V08_LOCUS8373</name>
</gene>
<dbReference type="InterPro" id="IPR033906">
    <property type="entry name" value="Lipase_N"/>
</dbReference>
<feature type="region of interest" description="Disordered" evidence="5">
    <location>
        <begin position="291"/>
        <end position="433"/>
    </location>
</feature>
<dbReference type="GO" id="GO:0005615">
    <property type="term" value="C:extracellular space"/>
    <property type="evidence" value="ECO:0007669"/>
    <property type="project" value="TreeGrafter"/>
</dbReference>
<organism evidence="7">
    <name type="scientific">Timema shepardi</name>
    <name type="common">Walking stick</name>
    <dbReference type="NCBI Taxonomy" id="629360"/>
    <lineage>
        <taxon>Eukaryota</taxon>
        <taxon>Metazoa</taxon>
        <taxon>Ecdysozoa</taxon>
        <taxon>Arthropoda</taxon>
        <taxon>Hexapoda</taxon>
        <taxon>Insecta</taxon>
        <taxon>Pterygota</taxon>
        <taxon>Neoptera</taxon>
        <taxon>Polyneoptera</taxon>
        <taxon>Phasmatodea</taxon>
        <taxon>Timematodea</taxon>
        <taxon>Timematoidea</taxon>
        <taxon>Timematidae</taxon>
        <taxon>Timema</taxon>
    </lineage>
</organism>
<dbReference type="InterPro" id="IPR029058">
    <property type="entry name" value="AB_hydrolase_fold"/>
</dbReference>
<comment type="subcellular location">
    <subcellularLocation>
        <location evidence="1">Secreted</location>
    </subcellularLocation>
</comment>
<dbReference type="GO" id="GO:0016298">
    <property type="term" value="F:lipase activity"/>
    <property type="evidence" value="ECO:0007669"/>
    <property type="project" value="InterPro"/>
</dbReference>
<evidence type="ECO:0000256" key="5">
    <source>
        <dbReference type="SAM" id="MobiDB-lite"/>
    </source>
</evidence>
<dbReference type="Gene3D" id="3.40.50.1820">
    <property type="entry name" value="alpha/beta hydrolase"/>
    <property type="match status" value="2"/>
</dbReference>
<feature type="region of interest" description="Disordered" evidence="5">
    <location>
        <begin position="523"/>
        <end position="542"/>
    </location>
</feature>
<dbReference type="AlphaFoldDB" id="A0A7R9G2C3"/>
<proteinExistence type="inferred from homology"/>
<dbReference type="PANTHER" id="PTHR11610:SF151">
    <property type="entry name" value="PHOSPHOLIPASE A1 MEMBER A-LIKE PROTEIN"/>
    <property type="match status" value="1"/>
</dbReference>
<feature type="domain" description="Lipase" evidence="6">
    <location>
        <begin position="24"/>
        <end position="272"/>
    </location>
</feature>
<dbReference type="GO" id="GO:0016042">
    <property type="term" value="P:lipid catabolic process"/>
    <property type="evidence" value="ECO:0007669"/>
    <property type="project" value="TreeGrafter"/>
</dbReference>
<reference evidence="7" key="1">
    <citation type="submission" date="2020-11" db="EMBL/GenBank/DDBJ databases">
        <authorList>
            <person name="Tran Van P."/>
        </authorList>
    </citation>
    <scope>NUCLEOTIDE SEQUENCE</scope>
</reference>
<dbReference type="InterPro" id="IPR013818">
    <property type="entry name" value="Lipase"/>
</dbReference>
<evidence type="ECO:0000256" key="3">
    <source>
        <dbReference type="ARBA" id="ARBA00022525"/>
    </source>
</evidence>
<dbReference type="CDD" id="cd00707">
    <property type="entry name" value="Pancreat_lipase_like"/>
    <property type="match status" value="1"/>
</dbReference>
<dbReference type="PRINTS" id="PR00821">
    <property type="entry name" value="TAGLIPASE"/>
</dbReference>
<dbReference type="GO" id="GO:0017171">
    <property type="term" value="F:serine hydrolase activity"/>
    <property type="evidence" value="ECO:0007669"/>
    <property type="project" value="TreeGrafter"/>
</dbReference>
<dbReference type="SUPFAM" id="SSF53474">
    <property type="entry name" value="alpha/beta-Hydrolases"/>
    <property type="match status" value="1"/>
</dbReference>
<evidence type="ECO:0000256" key="4">
    <source>
        <dbReference type="RuleBase" id="RU004262"/>
    </source>
</evidence>
<dbReference type="FunFam" id="3.40.50.1820:FF:000076">
    <property type="entry name" value="phospholipase A1"/>
    <property type="match status" value="1"/>
</dbReference>
<name>A0A7R9G2C3_TIMSH</name>